<protein>
    <submittedName>
        <fullName evidence="1">Uncharacterized protein</fullName>
    </submittedName>
</protein>
<dbReference type="Proteomes" id="UP001519887">
    <property type="component" value="Unassembled WGS sequence"/>
</dbReference>
<organism evidence="1 2">
    <name type="scientific">Paenibacillus sepulcri</name>
    <dbReference type="NCBI Taxonomy" id="359917"/>
    <lineage>
        <taxon>Bacteria</taxon>
        <taxon>Bacillati</taxon>
        <taxon>Bacillota</taxon>
        <taxon>Bacilli</taxon>
        <taxon>Bacillales</taxon>
        <taxon>Paenibacillaceae</taxon>
        <taxon>Paenibacillus</taxon>
    </lineage>
</organism>
<dbReference type="RefSeq" id="WP_210039764.1">
    <property type="nucleotide sequence ID" value="NZ_JBHLVU010000008.1"/>
</dbReference>
<keyword evidence="2" id="KW-1185">Reference proteome</keyword>
<reference evidence="1 2" key="1">
    <citation type="submission" date="2021-07" db="EMBL/GenBank/DDBJ databases">
        <title>Paenibacillus radiodurans sp. nov., isolated from the southeastern edge of Tengger Desert.</title>
        <authorList>
            <person name="Zhang G."/>
        </authorList>
    </citation>
    <scope>NUCLEOTIDE SEQUENCE [LARGE SCALE GENOMIC DNA]</scope>
    <source>
        <strain evidence="1 2">CCM 7311</strain>
    </source>
</reference>
<comment type="caution">
    <text evidence="1">The sequence shown here is derived from an EMBL/GenBank/DDBJ whole genome shotgun (WGS) entry which is preliminary data.</text>
</comment>
<name>A0ABS7C2D5_9BACL</name>
<sequence>MGILYEIINRTNPDQNKEENKLERPCADELVRQSYYRADKKLRENLLHADKGLNKA</sequence>
<accession>A0ABS7C2D5</accession>
<gene>
    <name evidence="1" type="ORF">K0U00_13510</name>
</gene>
<proteinExistence type="predicted"/>
<evidence type="ECO:0000313" key="1">
    <source>
        <dbReference type="EMBL" id="MBW7455052.1"/>
    </source>
</evidence>
<evidence type="ECO:0000313" key="2">
    <source>
        <dbReference type="Proteomes" id="UP001519887"/>
    </source>
</evidence>
<dbReference type="EMBL" id="JAHZIK010000294">
    <property type="protein sequence ID" value="MBW7455052.1"/>
    <property type="molecule type" value="Genomic_DNA"/>
</dbReference>